<gene>
    <name evidence="2" type="ORF">GSCOC_T00004270001</name>
</gene>
<dbReference type="EMBL" id="HG739249">
    <property type="protein sequence ID" value="CDP17503.1"/>
    <property type="molecule type" value="Genomic_DNA"/>
</dbReference>
<accession>A0A068VCU5</accession>
<dbReference type="AlphaFoldDB" id="A0A068VCU5"/>
<dbReference type="Proteomes" id="UP000295252">
    <property type="component" value="Unassembled WGS sequence"/>
</dbReference>
<proteinExistence type="predicted"/>
<evidence type="ECO:0000313" key="3">
    <source>
        <dbReference type="Proteomes" id="UP000295252"/>
    </source>
</evidence>
<dbReference type="Gramene" id="CDP17503">
    <property type="protein sequence ID" value="CDP17503"/>
    <property type="gene ID" value="GSCOC_T00004270001"/>
</dbReference>
<evidence type="ECO:0000313" key="2">
    <source>
        <dbReference type="EMBL" id="CDP17503.1"/>
    </source>
</evidence>
<dbReference type="InParanoid" id="A0A068VCU5"/>
<sequence length="68" mass="7352">MQYAQLLNLLELLECLGTSLSCVAHSTILFSLTGFDVTAPPPPRAYPRVRRVACPALSGTQSFTTVLN</sequence>
<name>A0A068VCU5_COFCA</name>
<feature type="signal peptide" evidence="1">
    <location>
        <begin position="1"/>
        <end position="21"/>
    </location>
</feature>
<protein>
    <submittedName>
        <fullName evidence="2">DH200=94 genomic scaffold, scaffold_165</fullName>
    </submittedName>
</protein>
<evidence type="ECO:0000256" key="1">
    <source>
        <dbReference type="SAM" id="SignalP"/>
    </source>
</evidence>
<keyword evidence="1" id="KW-0732">Signal</keyword>
<reference evidence="3" key="1">
    <citation type="journal article" date="2014" name="Science">
        <title>The coffee genome provides insight into the convergent evolution of caffeine biosynthesis.</title>
        <authorList>
            <person name="Denoeud F."/>
            <person name="Carretero-Paulet L."/>
            <person name="Dereeper A."/>
            <person name="Droc G."/>
            <person name="Guyot R."/>
            <person name="Pietrella M."/>
            <person name="Zheng C."/>
            <person name="Alberti A."/>
            <person name="Anthony F."/>
            <person name="Aprea G."/>
            <person name="Aury J.M."/>
            <person name="Bento P."/>
            <person name="Bernard M."/>
            <person name="Bocs S."/>
            <person name="Campa C."/>
            <person name="Cenci A."/>
            <person name="Combes M.C."/>
            <person name="Crouzillat D."/>
            <person name="Da Silva C."/>
            <person name="Daddiego L."/>
            <person name="De Bellis F."/>
            <person name="Dussert S."/>
            <person name="Garsmeur O."/>
            <person name="Gayraud T."/>
            <person name="Guignon V."/>
            <person name="Jahn K."/>
            <person name="Jamilloux V."/>
            <person name="Joet T."/>
            <person name="Labadie K."/>
            <person name="Lan T."/>
            <person name="Leclercq J."/>
            <person name="Lepelley M."/>
            <person name="Leroy T."/>
            <person name="Li L.T."/>
            <person name="Librado P."/>
            <person name="Lopez L."/>
            <person name="Munoz A."/>
            <person name="Noel B."/>
            <person name="Pallavicini A."/>
            <person name="Perrotta G."/>
            <person name="Poncet V."/>
            <person name="Pot D."/>
            <person name="Priyono X."/>
            <person name="Rigoreau M."/>
            <person name="Rouard M."/>
            <person name="Rozas J."/>
            <person name="Tranchant-Dubreuil C."/>
            <person name="VanBuren R."/>
            <person name="Zhang Q."/>
            <person name="Andrade A.C."/>
            <person name="Argout X."/>
            <person name="Bertrand B."/>
            <person name="de Kochko A."/>
            <person name="Graziosi G."/>
            <person name="Henry R.J."/>
            <person name="Jayarama X."/>
            <person name="Ming R."/>
            <person name="Nagai C."/>
            <person name="Rounsley S."/>
            <person name="Sankoff D."/>
            <person name="Giuliano G."/>
            <person name="Albert V.A."/>
            <person name="Wincker P."/>
            <person name="Lashermes P."/>
        </authorList>
    </citation>
    <scope>NUCLEOTIDE SEQUENCE [LARGE SCALE GENOMIC DNA]</scope>
    <source>
        <strain evidence="3">cv. DH200-94</strain>
    </source>
</reference>
<keyword evidence="3" id="KW-1185">Reference proteome</keyword>
<feature type="chain" id="PRO_5001655801" evidence="1">
    <location>
        <begin position="22"/>
        <end position="68"/>
    </location>
</feature>
<organism evidence="2 3">
    <name type="scientific">Coffea canephora</name>
    <name type="common">Robusta coffee</name>
    <dbReference type="NCBI Taxonomy" id="49390"/>
    <lineage>
        <taxon>Eukaryota</taxon>
        <taxon>Viridiplantae</taxon>
        <taxon>Streptophyta</taxon>
        <taxon>Embryophyta</taxon>
        <taxon>Tracheophyta</taxon>
        <taxon>Spermatophyta</taxon>
        <taxon>Magnoliopsida</taxon>
        <taxon>eudicotyledons</taxon>
        <taxon>Gunneridae</taxon>
        <taxon>Pentapetalae</taxon>
        <taxon>asterids</taxon>
        <taxon>lamiids</taxon>
        <taxon>Gentianales</taxon>
        <taxon>Rubiaceae</taxon>
        <taxon>Ixoroideae</taxon>
        <taxon>Gardenieae complex</taxon>
        <taxon>Bertiereae - Coffeeae clade</taxon>
        <taxon>Coffeeae</taxon>
        <taxon>Coffea</taxon>
    </lineage>
</organism>